<proteinExistence type="predicted"/>
<comment type="caution">
    <text evidence="4">The sequence shown here is derived from an EMBL/GenBank/DDBJ whole genome shotgun (WGS) entry which is preliminary data.</text>
</comment>
<dbReference type="Pfam" id="PF03009">
    <property type="entry name" value="GDPD"/>
    <property type="match status" value="1"/>
</dbReference>
<dbReference type="Gene3D" id="3.20.20.190">
    <property type="entry name" value="Phosphatidylinositol (PI) phosphodiesterase"/>
    <property type="match status" value="1"/>
</dbReference>
<dbReference type="PANTHER" id="PTHR46320">
    <property type="entry name" value="GLYCEROPHOSPHODIESTER PHOSPHODIESTERASE 1"/>
    <property type="match status" value="1"/>
</dbReference>
<dbReference type="GO" id="GO:0006580">
    <property type="term" value="P:ethanolamine metabolic process"/>
    <property type="evidence" value="ECO:0007669"/>
    <property type="project" value="TreeGrafter"/>
</dbReference>
<evidence type="ECO:0000313" key="4">
    <source>
        <dbReference type="EMBL" id="GDY53106.1"/>
    </source>
</evidence>
<accession>A0A4D4L1R9</accession>
<feature type="compositionally biased region" description="Low complexity" evidence="1">
    <location>
        <begin position="346"/>
        <end position="366"/>
    </location>
</feature>
<dbReference type="GO" id="GO:0005886">
    <property type="term" value="C:plasma membrane"/>
    <property type="evidence" value="ECO:0007669"/>
    <property type="project" value="TreeGrafter"/>
</dbReference>
<evidence type="ECO:0000256" key="1">
    <source>
        <dbReference type="SAM" id="MobiDB-lite"/>
    </source>
</evidence>
<dbReference type="CDD" id="cd08566">
    <property type="entry name" value="GDPD_AtGDE_like"/>
    <property type="match status" value="1"/>
</dbReference>
<dbReference type="AlphaFoldDB" id="A0A4D4L1R9"/>
<dbReference type="InterPro" id="IPR017946">
    <property type="entry name" value="PLC-like_Pdiesterase_TIM-brl"/>
</dbReference>
<dbReference type="GO" id="GO:0006644">
    <property type="term" value="P:phospholipid metabolic process"/>
    <property type="evidence" value="ECO:0007669"/>
    <property type="project" value="TreeGrafter"/>
</dbReference>
<protein>
    <recommendedName>
        <fullName evidence="3">GP-PDE domain-containing protein</fullName>
    </recommendedName>
</protein>
<dbReference type="GO" id="GO:0070291">
    <property type="term" value="P:N-acylethanolamine metabolic process"/>
    <property type="evidence" value="ECO:0007669"/>
    <property type="project" value="TreeGrafter"/>
</dbReference>
<gene>
    <name evidence="4" type="ORF">SVIO_037290</name>
</gene>
<keyword evidence="5" id="KW-1185">Reference proteome</keyword>
<dbReference type="Proteomes" id="UP000301309">
    <property type="component" value="Unassembled WGS sequence"/>
</dbReference>
<evidence type="ECO:0000313" key="5">
    <source>
        <dbReference type="Proteomes" id="UP000301309"/>
    </source>
</evidence>
<feature type="domain" description="GP-PDE" evidence="3">
    <location>
        <begin position="60"/>
        <end position="173"/>
    </location>
</feature>
<dbReference type="EMBL" id="BJHW01000001">
    <property type="protein sequence ID" value="GDY53106.1"/>
    <property type="molecule type" value="Genomic_DNA"/>
</dbReference>
<evidence type="ECO:0000256" key="2">
    <source>
        <dbReference type="SAM" id="SignalP"/>
    </source>
</evidence>
<dbReference type="PANTHER" id="PTHR46320:SF1">
    <property type="entry name" value="GLYCEROPHOSPHODIESTER PHOSPHODIESTERASE 1"/>
    <property type="match status" value="1"/>
</dbReference>
<dbReference type="GO" id="GO:0008889">
    <property type="term" value="F:glycerophosphodiester phosphodiesterase activity"/>
    <property type="evidence" value="ECO:0007669"/>
    <property type="project" value="TreeGrafter"/>
</dbReference>
<feature type="region of interest" description="Disordered" evidence="1">
    <location>
        <begin position="298"/>
        <end position="366"/>
    </location>
</feature>
<feature type="compositionally biased region" description="Pro residues" evidence="1">
    <location>
        <begin position="312"/>
        <end position="322"/>
    </location>
</feature>
<feature type="signal peptide" evidence="2">
    <location>
        <begin position="1"/>
        <end position="22"/>
    </location>
</feature>
<dbReference type="PROSITE" id="PS51704">
    <property type="entry name" value="GP_PDE"/>
    <property type="match status" value="1"/>
</dbReference>
<feature type="chain" id="PRO_5021014393" description="GP-PDE domain-containing protein" evidence="2">
    <location>
        <begin position="23"/>
        <end position="366"/>
    </location>
</feature>
<keyword evidence="2" id="KW-0732">Signal</keyword>
<evidence type="ECO:0000259" key="3">
    <source>
        <dbReference type="PROSITE" id="PS51704"/>
    </source>
</evidence>
<dbReference type="SUPFAM" id="SSF51695">
    <property type="entry name" value="PLC-like phosphodiesterases"/>
    <property type="match status" value="1"/>
</dbReference>
<reference evidence="4 5" key="1">
    <citation type="journal article" date="2020" name="Int. J. Syst. Evol. Microbiol.">
        <title>Reclassification of Streptomyces castelarensis and Streptomyces sporoclivatus as later heterotypic synonyms of Streptomyces antimycoticus.</title>
        <authorList>
            <person name="Komaki H."/>
            <person name="Tamura T."/>
        </authorList>
    </citation>
    <scope>NUCLEOTIDE SEQUENCE [LARGE SCALE GENOMIC DNA]</scope>
    <source>
        <strain evidence="4 5">NBRC 13459</strain>
    </source>
</reference>
<name>A0A4D4L1R9_STRVO</name>
<dbReference type="InterPro" id="IPR030395">
    <property type="entry name" value="GP_PDE_dom"/>
</dbReference>
<sequence length="366" mass="39771">MISRHLLTAVVVLGLSIPAAVAAHPTARPSVRRLVPPAAEPARLGLRPALTTPSSRKPAVVYTAHRGGALEVPENSMSGLATAFSRHDVQVLDFDSRMLGDGTLVVIHDPTLDRTTDRTGPVRALTAAQWRDVRLRPDPSLRGTWRPERPPTVAEVLDRFGGRITLMVEAKDPESLPRLARMIRDRGLVHSVYVNSNRPEVAREAHRRGLLTQLWRSARQMRTDTPRDWRGSSICWTWTTGRATRMYGGPSGPGYRGCGRTPWTPRRSGTGCCGWAATASSRTRRGCWYPRPYECRGRSAGDERQRAVGVGPPRPPPTPPEPTSGAGPCDETDPRDATLEGSGPLQGAPAQTTAPAQTAAARPALR</sequence>
<organism evidence="4 5">
    <name type="scientific">Streptomyces violaceusniger</name>
    <dbReference type="NCBI Taxonomy" id="68280"/>
    <lineage>
        <taxon>Bacteria</taxon>
        <taxon>Bacillati</taxon>
        <taxon>Actinomycetota</taxon>
        <taxon>Actinomycetes</taxon>
        <taxon>Kitasatosporales</taxon>
        <taxon>Streptomycetaceae</taxon>
        <taxon>Streptomyces</taxon>
        <taxon>Streptomyces violaceusniger group</taxon>
    </lineage>
</organism>